<accession>A0A0F4YDJ5</accession>
<reference evidence="1 2" key="1">
    <citation type="submission" date="2015-04" db="EMBL/GenBank/DDBJ databases">
        <authorList>
            <person name="Heijne W.H."/>
            <person name="Fedorova N.D."/>
            <person name="Nierman W.C."/>
            <person name="Vollebregt A.W."/>
            <person name="Zhao Z."/>
            <person name="Wu L."/>
            <person name="Kumar M."/>
            <person name="Stam H."/>
            <person name="van den Berg M.A."/>
            <person name="Pel H.J."/>
        </authorList>
    </citation>
    <scope>NUCLEOTIDE SEQUENCE [LARGE SCALE GENOMIC DNA]</scope>
    <source>
        <strain evidence="1 2">CBS 393.64</strain>
    </source>
</reference>
<comment type="caution">
    <text evidence="1">The sequence shown here is derived from an EMBL/GenBank/DDBJ whole genome shotgun (WGS) entry which is preliminary data.</text>
</comment>
<evidence type="ECO:0000313" key="1">
    <source>
        <dbReference type="EMBL" id="KKA16254.1"/>
    </source>
</evidence>
<dbReference type="EMBL" id="LASV01000801">
    <property type="protein sequence ID" value="KKA16254.1"/>
    <property type="molecule type" value="Genomic_DNA"/>
</dbReference>
<protein>
    <submittedName>
        <fullName evidence="1">Uncharacterized protein</fullName>
    </submittedName>
</protein>
<name>A0A0F4YDJ5_RASE3</name>
<dbReference type="RefSeq" id="XP_013322866.1">
    <property type="nucleotide sequence ID" value="XM_013467412.1"/>
</dbReference>
<proteinExistence type="predicted"/>
<keyword evidence="2" id="KW-1185">Reference proteome</keyword>
<evidence type="ECO:0000313" key="2">
    <source>
        <dbReference type="Proteomes" id="UP000053958"/>
    </source>
</evidence>
<dbReference type="GeneID" id="25313223"/>
<organism evidence="1 2">
    <name type="scientific">Rasamsonia emersonii (strain ATCC 16479 / CBS 393.64 / IMI 116815)</name>
    <dbReference type="NCBI Taxonomy" id="1408163"/>
    <lineage>
        <taxon>Eukaryota</taxon>
        <taxon>Fungi</taxon>
        <taxon>Dikarya</taxon>
        <taxon>Ascomycota</taxon>
        <taxon>Pezizomycotina</taxon>
        <taxon>Eurotiomycetes</taxon>
        <taxon>Eurotiomycetidae</taxon>
        <taxon>Eurotiales</taxon>
        <taxon>Trichocomaceae</taxon>
        <taxon>Rasamsonia</taxon>
    </lineage>
</organism>
<dbReference type="AlphaFoldDB" id="A0A0F4YDJ5"/>
<gene>
    <name evidence="1" type="ORF">T310_10156</name>
</gene>
<dbReference type="Proteomes" id="UP000053958">
    <property type="component" value="Unassembled WGS sequence"/>
</dbReference>
<sequence length="211" mass="23265">MPALTCSLIVSGTRTQSYSVWLGPSILSTLFNHSSKALTRADFDNPQMATTADASEAERWLKTTSTAAGSPENPGTGILQQEFPIPCPCTAGSPTCNFKPKGGLNLLLVPAKLESNWVKEWESVIDKDHPTFNMRMYVGHSKHSGKKVSRARWELQAAGVKEWRDKVNQYTLDRLPLASENPQLVGTTWRGVHCHRANPAKLPQICGRLSH</sequence>